<proteinExistence type="predicted"/>
<evidence type="ECO:0000259" key="9">
    <source>
        <dbReference type="PROSITE" id="PS50979"/>
    </source>
</evidence>
<dbReference type="CDD" id="cd06850">
    <property type="entry name" value="biotinyl_domain"/>
    <property type="match status" value="1"/>
</dbReference>
<evidence type="ECO:0000256" key="4">
    <source>
        <dbReference type="ARBA" id="ARBA00022840"/>
    </source>
</evidence>
<evidence type="ECO:0000256" key="6">
    <source>
        <dbReference type="PROSITE-ProRule" id="PRU00409"/>
    </source>
</evidence>
<keyword evidence="5" id="KW-0092">Biotin</keyword>
<dbReference type="Pfam" id="PF00289">
    <property type="entry name" value="Biotin_carb_N"/>
    <property type="match status" value="1"/>
</dbReference>
<dbReference type="SUPFAM" id="SSF51230">
    <property type="entry name" value="Single hybrid motif"/>
    <property type="match status" value="1"/>
</dbReference>
<keyword evidence="4 6" id="KW-0067">ATP-binding</keyword>
<dbReference type="PANTHER" id="PTHR18866">
    <property type="entry name" value="CARBOXYLASE:PYRUVATE/ACETYL-COA/PROPIONYL-COA CARBOXYLASE"/>
    <property type="match status" value="1"/>
</dbReference>
<dbReference type="Gene3D" id="3.30.470.20">
    <property type="entry name" value="ATP-grasp fold, B domain"/>
    <property type="match status" value="1"/>
</dbReference>
<gene>
    <name evidence="10" type="ORF">TELCIR_09059</name>
</gene>
<dbReference type="GO" id="GO:0046872">
    <property type="term" value="F:metal ion binding"/>
    <property type="evidence" value="ECO:0007669"/>
    <property type="project" value="InterPro"/>
</dbReference>
<dbReference type="EMBL" id="KZ346770">
    <property type="protein sequence ID" value="PIO69136.1"/>
    <property type="molecule type" value="Genomic_DNA"/>
</dbReference>
<reference evidence="10 11" key="1">
    <citation type="submission" date="2015-09" db="EMBL/GenBank/DDBJ databases">
        <title>Draft genome of the parasitic nematode Teladorsagia circumcincta isolate WARC Sus (inbred).</title>
        <authorList>
            <person name="Mitreva M."/>
        </authorList>
    </citation>
    <scope>NUCLEOTIDE SEQUENCE [LARGE SCALE GENOMIC DNA]</scope>
    <source>
        <strain evidence="10 11">S</strain>
    </source>
</reference>
<dbReference type="InterPro" id="IPR011761">
    <property type="entry name" value="ATP-grasp"/>
</dbReference>
<dbReference type="InterPro" id="IPR000089">
    <property type="entry name" value="Biotin_lipoyl"/>
</dbReference>
<evidence type="ECO:0000313" key="11">
    <source>
        <dbReference type="Proteomes" id="UP000230423"/>
    </source>
</evidence>
<evidence type="ECO:0000256" key="1">
    <source>
        <dbReference type="ARBA" id="ARBA00001953"/>
    </source>
</evidence>
<dbReference type="Proteomes" id="UP000230423">
    <property type="component" value="Unassembled WGS sequence"/>
</dbReference>
<evidence type="ECO:0000256" key="5">
    <source>
        <dbReference type="ARBA" id="ARBA00023267"/>
    </source>
</evidence>
<dbReference type="PROSITE" id="PS50979">
    <property type="entry name" value="BC"/>
    <property type="match status" value="1"/>
</dbReference>
<dbReference type="InterPro" id="IPR005479">
    <property type="entry name" value="CPAse_ATP-bd"/>
</dbReference>
<dbReference type="SUPFAM" id="SSF52440">
    <property type="entry name" value="PreATP-grasp domain"/>
    <property type="match status" value="1"/>
</dbReference>
<dbReference type="PROSITE" id="PS50968">
    <property type="entry name" value="BIOTINYL_LIPOYL"/>
    <property type="match status" value="1"/>
</dbReference>
<dbReference type="PANTHER" id="PTHR18866:SF33">
    <property type="entry name" value="METHYLCROTONOYL-COA CARBOXYLASE SUBUNIT ALPHA, MITOCHONDRIAL-RELATED"/>
    <property type="match status" value="1"/>
</dbReference>
<organism evidence="10 11">
    <name type="scientific">Teladorsagia circumcincta</name>
    <name type="common">Brown stomach worm</name>
    <name type="synonym">Ostertagia circumcincta</name>
    <dbReference type="NCBI Taxonomy" id="45464"/>
    <lineage>
        <taxon>Eukaryota</taxon>
        <taxon>Metazoa</taxon>
        <taxon>Ecdysozoa</taxon>
        <taxon>Nematoda</taxon>
        <taxon>Chromadorea</taxon>
        <taxon>Rhabditida</taxon>
        <taxon>Rhabditina</taxon>
        <taxon>Rhabditomorpha</taxon>
        <taxon>Strongyloidea</taxon>
        <taxon>Trichostrongylidae</taxon>
        <taxon>Teladorsagia</taxon>
    </lineage>
</organism>
<dbReference type="FunFam" id="2.40.50.100:FF:000003">
    <property type="entry name" value="Acetyl-CoA carboxylase biotin carboxyl carrier protein"/>
    <property type="match status" value="1"/>
</dbReference>
<sequence length="362" mass="38741">MLRATHRVTIVQKAMASSTAPLIKKINRVLIANRGEIAIRVMNTARKMGIESVAVFSDVDRNALFVKKADQAYHIGPAAASQSYLNVDKIIDTALRAGAQGIHPGYGFLSENAKFAERCADAGLVFIGPPVQAIRDMGTKSLAKQIMQDAKVPVVEGFHGADQSDGNLKVHAAKIGYPVMLKAVYGGGGKGEKEVTVTFLSDTELEISFNDQKKRVYVNDVVTHEGGAQYTVEMDGCRWKAEAVRLPTSALIYGCGQAEYDMALAKFDDEGSAVGAGDIQSSHAPMPGIIEKVLVKEGDEVQHGQPLVVMTAMKMEYTIRAPAHCKVAAVSCTPGTNVPKGRVLVKFASLEQSEGEAVAQHA</sequence>
<evidence type="ECO:0000256" key="3">
    <source>
        <dbReference type="ARBA" id="ARBA00022741"/>
    </source>
</evidence>
<evidence type="ECO:0000313" key="10">
    <source>
        <dbReference type="EMBL" id="PIO69136.1"/>
    </source>
</evidence>
<protein>
    <submittedName>
        <fullName evidence="10">Carbamoyl-phosphate synthase L chain protein</fullName>
    </submittedName>
</protein>
<dbReference type="AlphaFoldDB" id="A0A2G9UG20"/>
<keyword evidence="11" id="KW-1185">Reference proteome</keyword>
<dbReference type="InterPro" id="IPR016185">
    <property type="entry name" value="PreATP-grasp_dom_sf"/>
</dbReference>
<dbReference type="InterPro" id="IPR005481">
    <property type="entry name" value="BC-like_N"/>
</dbReference>
<dbReference type="PROSITE" id="PS50975">
    <property type="entry name" value="ATP_GRASP"/>
    <property type="match status" value="1"/>
</dbReference>
<dbReference type="SUPFAM" id="SSF56059">
    <property type="entry name" value="Glutathione synthetase ATP-binding domain-like"/>
    <property type="match status" value="1"/>
</dbReference>
<evidence type="ECO:0000259" key="8">
    <source>
        <dbReference type="PROSITE" id="PS50975"/>
    </source>
</evidence>
<dbReference type="InterPro" id="IPR011053">
    <property type="entry name" value="Single_hybrid_motif"/>
</dbReference>
<dbReference type="PROSITE" id="PS00188">
    <property type="entry name" value="BIOTIN"/>
    <property type="match status" value="1"/>
</dbReference>
<dbReference type="OrthoDB" id="196847at2759"/>
<dbReference type="InterPro" id="IPR001882">
    <property type="entry name" value="Biotin_BS"/>
</dbReference>
<dbReference type="GO" id="GO:0004485">
    <property type="term" value="F:methylcrotonoyl-CoA carboxylase activity"/>
    <property type="evidence" value="ECO:0007669"/>
    <property type="project" value="TreeGrafter"/>
</dbReference>
<keyword evidence="3 6" id="KW-0547">Nucleotide-binding</keyword>
<dbReference type="FunFam" id="3.40.50.20:FF:000010">
    <property type="entry name" value="Propionyl-CoA carboxylase subunit alpha"/>
    <property type="match status" value="1"/>
</dbReference>
<dbReference type="Pfam" id="PF02786">
    <property type="entry name" value="CPSase_L_D2"/>
    <property type="match status" value="1"/>
</dbReference>
<dbReference type="Gene3D" id="2.40.50.100">
    <property type="match status" value="1"/>
</dbReference>
<dbReference type="InterPro" id="IPR050856">
    <property type="entry name" value="Biotin_carboxylase_complex"/>
</dbReference>
<dbReference type="GO" id="GO:0005524">
    <property type="term" value="F:ATP binding"/>
    <property type="evidence" value="ECO:0007669"/>
    <property type="project" value="UniProtKB-UniRule"/>
</dbReference>
<dbReference type="GO" id="GO:0005739">
    <property type="term" value="C:mitochondrion"/>
    <property type="evidence" value="ECO:0007669"/>
    <property type="project" value="TreeGrafter"/>
</dbReference>
<accession>A0A2G9UG20</accession>
<feature type="domain" description="ATP-grasp" evidence="8">
    <location>
        <begin position="144"/>
        <end position="191"/>
    </location>
</feature>
<dbReference type="InterPro" id="IPR011764">
    <property type="entry name" value="Biotin_carboxylation_dom"/>
</dbReference>
<feature type="domain" description="Biotin carboxylation" evidence="9">
    <location>
        <begin position="25"/>
        <end position="362"/>
    </location>
</feature>
<keyword evidence="2" id="KW-0436">Ligase</keyword>
<dbReference type="Pfam" id="PF00364">
    <property type="entry name" value="Biotin_lipoyl"/>
    <property type="match status" value="1"/>
</dbReference>
<comment type="cofactor">
    <cofactor evidence="1">
        <name>biotin</name>
        <dbReference type="ChEBI" id="CHEBI:57586"/>
    </cofactor>
</comment>
<name>A0A2G9UG20_TELCI</name>
<feature type="domain" description="Lipoyl-binding" evidence="7">
    <location>
        <begin position="273"/>
        <end position="348"/>
    </location>
</feature>
<evidence type="ECO:0000256" key="2">
    <source>
        <dbReference type="ARBA" id="ARBA00022598"/>
    </source>
</evidence>
<evidence type="ECO:0000259" key="7">
    <source>
        <dbReference type="PROSITE" id="PS50968"/>
    </source>
</evidence>